<dbReference type="Gene3D" id="1.20.58.100">
    <property type="entry name" value="Fumarate reductase/succinate dehydrogenase flavoprotein-like, C-terminal domain"/>
    <property type="match status" value="1"/>
</dbReference>
<dbReference type="GO" id="GO:0009435">
    <property type="term" value="P:NAD+ biosynthetic process"/>
    <property type="evidence" value="ECO:0007669"/>
    <property type="project" value="UniProtKB-UniPathway"/>
</dbReference>
<feature type="active site" description="Proton acceptor" evidence="11">
    <location>
        <position position="281"/>
    </location>
</feature>
<dbReference type="InterPro" id="IPR036188">
    <property type="entry name" value="FAD/NAD-bd_sf"/>
</dbReference>
<dbReference type="InterPro" id="IPR037099">
    <property type="entry name" value="Fum_R/Succ_DH_flav-like_C_sf"/>
</dbReference>
<dbReference type="AlphaFoldDB" id="A0A1H5MVP9"/>
<dbReference type="OrthoDB" id="9806724at2"/>
<dbReference type="InterPro" id="IPR005288">
    <property type="entry name" value="NadB"/>
</dbReference>
<evidence type="ECO:0000256" key="10">
    <source>
        <dbReference type="NCBIfam" id="TIGR00551"/>
    </source>
</evidence>
<accession>A0A1H5MVP9</accession>
<evidence type="ECO:0000256" key="2">
    <source>
        <dbReference type="ARBA" id="ARBA00004950"/>
    </source>
</evidence>
<dbReference type="PANTHER" id="PTHR42716:SF2">
    <property type="entry name" value="L-ASPARTATE OXIDASE, CHLOROPLASTIC"/>
    <property type="match status" value="1"/>
</dbReference>
<evidence type="ECO:0000313" key="14">
    <source>
        <dbReference type="EMBL" id="SEE93230.1"/>
    </source>
</evidence>
<dbReference type="SUPFAM" id="SSF51905">
    <property type="entry name" value="FAD/NAD(P)-binding domain"/>
    <property type="match status" value="1"/>
</dbReference>
<dbReference type="SUPFAM" id="SSF56425">
    <property type="entry name" value="Succinate dehydrogenase/fumarate reductase flavoprotein, catalytic domain"/>
    <property type="match status" value="1"/>
</dbReference>
<comment type="function">
    <text evidence="12">Catalyzes the oxidation of L-aspartate to iminoaspartate.</text>
</comment>
<keyword evidence="15" id="KW-1185">Reference proteome</keyword>
<evidence type="ECO:0000256" key="6">
    <source>
        <dbReference type="ARBA" id="ARBA00022642"/>
    </source>
</evidence>
<name>A0A1H5MVP9_9FLAO</name>
<keyword evidence="8 12" id="KW-0560">Oxidoreductase</keyword>
<dbReference type="RefSeq" id="WP_093113081.1">
    <property type="nucleotide sequence ID" value="NZ_FNGG01000003.1"/>
</dbReference>
<evidence type="ECO:0000256" key="5">
    <source>
        <dbReference type="ARBA" id="ARBA00022630"/>
    </source>
</evidence>
<evidence type="ECO:0000256" key="3">
    <source>
        <dbReference type="ARBA" id="ARBA00008562"/>
    </source>
</evidence>
<comment type="catalytic activity">
    <reaction evidence="9">
        <text>L-aspartate + O2 = iminosuccinate + H2O2</text>
        <dbReference type="Rhea" id="RHEA:25876"/>
        <dbReference type="ChEBI" id="CHEBI:15379"/>
        <dbReference type="ChEBI" id="CHEBI:16240"/>
        <dbReference type="ChEBI" id="CHEBI:29991"/>
        <dbReference type="ChEBI" id="CHEBI:77875"/>
        <dbReference type="EC" id="1.4.3.16"/>
    </reaction>
    <physiologicalReaction direction="left-to-right" evidence="9">
        <dbReference type="Rhea" id="RHEA:25877"/>
    </physiologicalReaction>
</comment>
<evidence type="ECO:0000256" key="12">
    <source>
        <dbReference type="RuleBase" id="RU362049"/>
    </source>
</evidence>
<proteinExistence type="inferred from homology"/>
<evidence type="ECO:0000256" key="7">
    <source>
        <dbReference type="ARBA" id="ARBA00022827"/>
    </source>
</evidence>
<dbReference type="Proteomes" id="UP000199448">
    <property type="component" value="Unassembled WGS sequence"/>
</dbReference>
<dbReference type="SUPFAM" id="SSF46977">
    <property type="entry name" value="Succinate dehydrogenase/fumarate reductase flavoprotein C-terminal domain"/>
    <property type="match status" value="1"/>
</dbReference>
<dbReference type="InterPro" id="IPR027477">
    <property type="entry name" value="Succ_DH/fumarate_Rdtase_cat_sf"/>
</dbReference>
<dbReference type="FunFam" id="3.90.700.10:FF:000002">
    <property type="entry name" value="L-aspartate oxidase"/>
    <property type="match status" value="1"/>
</dbReference>
<gene>
    <name evidence="14" type="ORF">SAMN04488034_103131</name>
</gene>
<dbReference type="STRING" id="390640.SAMN04488034_103131"/>
<evidence type="ECO:0000256" key="11">
    <source>
        <dbReference type="PIRSR" id="PIRSR000171-1"/>
    </source>
</evidence>
<comment type="similarity">
    <text evidence="3 12">Belongs to the FAD-dependent oxidoreductase 2 family. NadB subfamily.</text>
</comment>
<evidence type="ECO:0000256" key="1">
    <source>
        <dbReference type="ARBA" id="ARBA00001974"/>
    </source>
</evidence>
<dbReference type="EMBL" id="FNUG01000003">
    <property type="protein sequence ID" value="SEE93230.1"/>
    <property type="molecule type" value="Genomic_DNA"/>
</dbReference>
<dbReference type="UniPathway" id="UPA00253">
    <property type="reaction ID" value="UER00326"/>
</dbReference>
<dbReference type="Gene3D" id="3.50.50.60">
    <property type="entry name" value="FAD/NAD(P)-binding domain"/>
    <property type="match status" value="1"/>
</dbReference>
<comment type="cofactor">
    <cofactor evidence="1 12">
        <name>FAD</name>
        <dbReference type="ChEBI" id="CHEBI:57692"/>
    </cofactor>
</comment>
<evidence type="ECO:0000256" key="8">
    <source>
        <dbReference type="ARBA" id="ARBA00023002"/>
    </source>
</evidence>
<comment type="pathway">
    <text evidence="2 12">Cofactor biosynthesis; NAD(+) biosynthesis; iminoaspartate from L-aspartate (oxidase route): step 1/1.</text>
</comment>
<reference evidence="14 15" key="1">
    <citation type="submission" date="2016-10" db="EMBL/GenBank/DDBJ databases">
        <authorList>
            <person name="de Groot N.N."/>
        </authorList>
    </citation>
    <scope>NUCLEOTIDE SEQUENCE [LARGE SCALE GENOMIC DNA]</scope>
    <source>
        <strain evidence="14 15">DSM 23553</strain>
    </source>
</reference>
<dbReference type="GO" id="GO:0008734">
    <property type="term" value="F:L-aspartate oxidase activity"/>
    <property type="evidence" value="ECO:0007669"/>
    <property type="project" value="UniProtKB-UniRule"/>
</dbReference>
<evidence type="ECO:0000256" key="4">
    <source>
        <dbReference type="ARBA" id="ARBA00012173"/>
    </source>
</evidence>
<dbReference type="PRINTS" id="PR00368">
    <property type="entry name" value="FADPNR"/>
</dbReference>
<dbReference type="PANTHER" id="PTHR42716">
    <property type="entry name" value="L-ASPARTATE OXIDASE"/>
    <property type="match status" value="1"/>
</dbReference>
<dbReference type="NCBIfam" id="TIGR00551">
    <property type="entry name" value="nadB"/>
    <property type="match status" value="1"/>
</dbReference>
<keyword evidence="5 12" id="KW-0285">Flavoprotein</keyword>
<keyword evidence="6 12" id="KW-0662">Pyridine nucleotide biosynthesis</keyword>
<dbReference type="Pfam" id="PF00890">
    <property type="entry name" value="FAD_binding_2"/>
    <property type="match status" value="1"/>
</dbReference>
<feature type="domain" description="FAD-dependent oxidoreductase 2 FAD-binding" evidence="13">
    <location>
        <begin position="4"/>
        <end position="383"/>
    </location>
</feature>
<evidence type="ECO:0000313" key="15">
    <source>
        <dbReference type="Proteomes" id="UP000199448"/>
    </source>
</evidence>
<evidence type="ECO:0000256" key="9">
    <source>
        <dbReference type="ARBA" id="ARBA00048305"/>
    </source>
</evidence>
<evidence type="ECO:0000259" key="13">
    <source>
        <dbReference type="Pfam" id="PF00890"/>
    </source>
</evidence>
<sequence>MRTDVLVIGSGIAGLSFAIKIAQARPESSVTVLTKSSNDTCNTAQAQGGIAVVLDRVRDSFEQHVQDTLKAGRGLNDRKVVEMVVSQAPERLSELISWGTSFDADKEGGLALGLEGGHSQRRIVHHKDLTGLELERKLLKKAASLANIIFTDKYFVIDLLLEENCNKTCTGVKVLDKTSRQQINISSRVTFLATGGSGMIFQNTTNPSVATADGVAMAVRAGARVSNMNFIQFHPTALFEEGKHPLFLLSEAVRGFGAYIVNHNGNRFLFKTDTRGELATRDIVSEAIVRELKTSGESHAFLDCRHLNFEAFQNEFPTIVAYCQRIGLNLKTDLIPIVPAAHYQCGGIDVDQNARTSISNLFASGECANTGLHGANRLASNSLLEALVYSHQAFESVVQELDEIKEPKNEIQPEILTWEHEADDEIIESLRQRLNEVMTYDLVHASGKRDKKEALEQLEELKDIIDHYPPFNTGTTAFYELRNMVCTAIIILDQAIDHHSKMRKNLPDPVM</sequence>
<protein>
    <recommendedName>
        <fullName evidence="4 10">L-aspartate oxidase</fullName>
        <ecNumber evidence="4 10">1.4.3.16</ecNumber>
    </recommendedName>
</protein>
<dbReference type="PIRSF" id="PIRSF000171">
    <property type="entry name" value="SDHA_APRA_LASPO"/>
    <property type="match status" value="1"/>
</dbReference>
<keyword evidence="7 12" id="KW-0274">FAD</keyword>
<organism evidence="14 15">
    <name type="scientific">Salinimicrobium catena</name>
    <dbReference type="NCBI Taxonomy" id="390640"/>
    <lineage>
        <taxon>Bacteria</taxon>
        <taxon>Pseudomonadati</taxon>
        <taxon>Bacteroidota</taxon>
        <taxon>Flavobacteriia</taxon>
        <taxon>Flavobacteriales</taxon>
        <taxon>Flavobacteriaceae</taxon>
        <taxon>Salinimicrobium</taxon>
    </lineage>
</organism>
<dbReference type="EC" id="1.4.3.16" evidence="4 10"/>
<dbReference type="GO" id="GO:0005737">
    <property type="term" value="C:cytoplasm"/>
    <property type="evidence" value="ECO:0007669"/>
    <property type="project" value="UniProtKB-SubCell"/>
</dbReference>
<dbReference type="InterPro" id="IPR003953">
    <property type="entry name" value="FAD-dep_OxRdtase_2_FAD-bd"/>
</dbReference>
<dbReference type="Gene3D" id="3.90.700.10">
    <property type="entry name" value="Succinate dehydrogenase/fumarate reductase flavoprotein, catalytic domain"/>
    <property type="match status" value="1"/>
</dbReference>
<comment type="subcellular location">
    <subcellularLocation>
        <location evidence="12">Cytoplasm</location>
    </subcellularLocation>
</comment>